<dbReference type="InterPro" id="IPR029063">
    <property type="entry name" value="SAM-dependent_MTases_sf"/>
</dbReference>
<dbReference type="Pfam" id="PF13649">
    <property type="entry name" value="Methyltransf_25"/>
    <property type="match status" value="1"/>
</dbReference>
<dbReference type="EMBL" id="JAPDNS010000002">
    <property type="protein sequence ID" value="MCW3485469.1"/>
    <property type="molecule type" value="Genomic_DNA"/>
</dbReference>
<dbReference type="GO" id="GO:0032259">
    <property type="term" value="P:methylation"/>
    <property type="evidence" value="ECO:0007669"/>
    <property type="project" value="UniProtKB-KW"/>
</dbReference>
<reference evidence="4 5" key="1">
    <citation type="submission" date="2022-10" db="EMBL/GenBank/DDBJ databases">
        <title>Chitinophaga nivalis PC15 sp. nov., isolated from Pyeongchang county, South Korea.</title>
        <authorList>
            <person name="Trinh H.N."/>
        </authorList>
    </citation>
    <scope>NUCLEOTIDE SEQUENCE [LARGE SCALE GENOMIC DNA]</scope>
    <source>
        <strain evidence="4 5">PC14</strain>
    </source>
</reference>
<dbReference type="RefSeq" id="WP_264731926.1">
    <property type="nucleotide sequence ID" value="NZ_JAPDNR010000001.1"/>
</dbReference>
<dbReference type="PANTHER" id="PTHR43861:SF1">
    <property type="entry name" value="TRANS-ACONITATE 2-METHYLTRANSFERASE"/>
    <property type="match status" value="1"/>
</dbReference>
<dbReference type="SUPFAM" id="SSF53335">
    <property type="entry name" value="S-adenosyl-L-methionine-dependent methyltransferases"/>
    <property type="match status" value="1"/>
</dbReference>
<protein>
    <submittedName>
        <fullName evidence="4">Class I SAM-dependent methyltransferase</fullName>
    </submittedName>
</protein>
<evidence type="ECO:0000313" key="5">
    <source>
        <dbReference type="Proteomes" id="UP001207742"/>
    </source>
</evidence>
<dbReference type="GO" id="GO:0008168">
    <property type="term" value="F:methyltransferase activity"/>
    <property type="evidence" value="ECO:0007669"/>
    <property type="project" value="UniProtKB-KW"/>
</dbReference>
<keyword evidence="2" id="KW-0808">Transferase</keyword>
<dbReference type="InterPro" id="IPR041698">
    <property type="entry name" value="Methyltransf_25"/>
</dbReference>
<organism evidence="4 5">
    <name type="scientific">Chitinophaga nivalis</name>
    <dbReference type="NCBI Taxonomy" id="2991709"/>
    <lineage>
        <taxon>Bacteria</taxon>
        <taxon>Pseudomonadati</taxon>
        <taxon>Bacteroidota</taxon>
        <taxon>Chitinophagia</taxon>
        <taxon>Chitinophagales</taxon>
        <taxon>Chitinophagaceae</taxon>
        <taxon>Chitinophaga</taxon>
    </lineage>
</organism>
<evidence type="ECO:0000313" key="4">
    <source>
        <dbReference type="EMBL" id="MCW3485469.1"/>
    </source>
</evidence>
<sequence>METTSFDDVYQEYRESRELPFREIIEVYTIRQLCGDVTGLQVLDLACGEGAYTRRLKTWGAADVLGTDMAANMIHLAEEAEKQQPLGCRYLLKEMTALGKQGDFDLATAIYLLNYARTAKELAGFLAAVYINLKPGGTFVGMNDNPMHRLAPGDENYEKYGLIKTMHLPLKDEDYLQYVFNNPDGSSFVLDIPYLTPETYAAAFKTAGFRTFSWVGPYGDTAGMPPQKAAFWDHFLQHPPIIGFRATK</sequence>
<evidence type="ECO:0000256" key="1">
    <source>
        <dbReference type="ARBA" id="ARBA00022603"/>
    </source>
</evidence>
<dbReference type="Gene3D" id="3.40.50.150">
    <property type="entry name" value="Vaccinia Virus protein VP39"/>
    <property type="match status" value="1"/>
</dbReference>
<evidence type="ECO:0000256" key="2">
    <source>
        <dbReference type="ARBA" id="ARBA00022679"/>
    </source>
</evidence>
<accession>A0ABT3IP23</accession>
<evidence type="ECO:0000259" key="3">
    <source>
        <dbReference type="Pfam" id="PF13649"/>
    </source>
</evidence>
<keyword evidence="5" id="KW-1185">Reference proteome</keyword>
<feature type="domain" description="Methyltransferase" evidence="3">
    <location>
        <begin position="42"/>
        <end position="137"/>
    </location>
</feature>
<proteinExistence type="predicted"/>
<name>A0ABT3IP23_9BACT</name>
<dbReference type="PANTHER" id="PTHR43861">
    <property type="entry name" value="TRANS-ACONITATE 2-METHYLTRANSFERASE-RELATED"/>
    <property type="match status" value="1"/>
</dbReference>
<gene>
    <name evidence="4" type="ORF">OL497_16280</name>
</gene>
<keyword evidence="1 4" id="KW-0489">Methyltransferase</keyword>
<comment type="caution">
    <text evidence="4">The sequence shown here is derived from an EMBL/GenBank/DDBJ whole genome shotgun (WGS) entry which is preliminary data.</text>
</comment>
<dbReference type="Proteomes" id="UP001207742">
    <property type="component" value="Unassembled WGS sequence"/>
</dbReference>
<dbReference type="CDD" id="cd02440">
    <property type="entry name" value="AdoMet_MTases"/>
    <property type="match status" value="1"/>
</dbReference>